<dbReference type="PANTHER" id="PTHR35795">
    <property type="entry name" value="SLR1885 PROTEIN"/>
    <property type="match status" value="1"/>
</dbReference>
<comment type="caution">
    <text evidence="2">The sequence shown here is derived from an EMBL/GenBank/DDBJ whole genome shotgun (WGS) entry which is preliminary data.</text>
</comment>
<gene>
    <name evidence="2" type="ORF">OB236_22760</name>
</gene>
<dbReference type="EMBL" id="JAOQIO010000089">
    <property type="protein sequence ID" value="MCU6794933.1"/>
    <property type="molecule type" value="Genomic_DNA"/>
</dbReference>
<dbReference type="SUPFAM" id="SSF109604">
    <property type="entry name" value="HD-domain/PDEase-like"/>
    <property type="match status" value="1"/>
</dbReference>
<feature type="domain" description="HD" evidence="1">
    <location>
        <begin position="8"/>
        <end position="110"/>
    </location>
</feature>
<dbReference type="PANTHER" id="PTHR35795:SF1">
    <property type="entry name" value="BIS(5'-NUCLEOSYL)-TETRAPHOSPHATASE, SYMMETRICAL"/>
    <property type="match status" value="1"/>
</dbReference>
<dbReference type="Pfam" id="PF01966">
    <property type="entry name" value="HD"/>
    <property type="match status" value="1"/>
</dbReference>
<keyword evidence="3" id="KW-1185">Reference proteome</keyword>
<protein>
    <submittedName>
        <fullName evidence="2">HD domain-containing protein</fullName>
    </submittedName>
</protein>
<evidence type="ECO:0000313" key="2">
    <source>
        <dbReference type="EMBL" id="MCU6794933.1"/>
    </source>
</evidence>
<reference evidence="2 3" key="1">
    <citation type="submission" date="2022-09" db="EMBL/GenBank/DDBJ databases">
        <authorList>
            <person name="Han X.L."/>
            <person name="Wang Q."/>
            <person name="Lu T."/>
        </authorList>
    </citation>
    <scope>NUCLEOTIDE SEQUENCE [LARGE SCALE GENOMIC DNA]</scope>
    <source>
        <strain evidence="2 3">WQ 127069</strain>
    </source>
</reference>
<dbReference type="Gene3D" id="1.10.3210.10">
    <property type="entry name" value="Hypothetical protein af1432"/>
    <property type="match status" value="1"/>
</dbReference>
<organism evidence="2 3">
    <name type="scientific">Paenibacillus baimaensis</name>
    <dbReference type="NCBI Taxonomy" id="2982185"/>
    <lineage>
        <taxon>Bacteria</taxon>
        <taxon>Bacillati</taxon>
        <taxon>Bacillota</taxon>
        <taxon>Bacilli</taxon>
        <taxon>Bacillales</taxon>
        <taxon>Paenibacillaceae</taxon>
        <taxon>Paenibacillus</taxon>
    </lineage>
</organism>
<accession>A0ABT2UJZ4</accession>
<evidence type="ECO:0000259" key="1">
    <source>
        <dbReference type="Pfam" id="PF01966"/>
    </source>
</evidence>
<dbReference type="InterPro" id="IPR051094">
    <property type="entry name" value="Diverse_Catalytic_Enzymes"/>
</dbReference>
<dbReference type="Proteomes" id="UP001652445">
    <property type="component" value="Unassembled WGS sequence"/>
</dbReference>
<sequence length="143" mass="15998">MSVVYEYQLRIAQLFGVNETFALQAALLHDVSNVVPKDRMMSIAEAQSIDIIEVELRFPRIIHQKLSKDMAMGIFGCTGIAILNAIECHTTLKAGASPLDKVLFAADKISWELPGEHPYQEKMRQKLEVFDLDGAILVETSHL</sequence>
<evidence type="ECO:0000313" key="3">
    <source>
        <dbReference type="Proteomes" id="UP001652445"/>
    </source>
</evidence>
<proteinExistence type="predicted"/>
<dbReference type="RefSeq" id="WP_262685996.1">
    <property type="nucleotide sequence ID" value="NZ_JAOQIO010000089.1"/>
</dbReference>
<name>A0ABT2UJZ4_9BACL</name>
<dbReference type="InterPro" id="IPR006674">
    <property type="entry name" value="HD_domain"/>
</dbReference>